<dbReference type="Proteomes" id="UP001321760">
    <property type="component" value="Unassembled WGS sequence"/>
</dbReference>
<dbReference type="EMBL" id="MU865935">
    <property type="protein sequence ID" value="KAK4449744.1"/>
    <property type="molecule type" value="Genomic_DNA"/>
</dbReference>
<comment type="caution">
    <text evidence="3">The sequence shown here is derived from an EMBL/GenBank/DDBJ whole genome shotgun (WGS) entry which is preliminary data.</text>
</comment>
<gene>
    <name evidence="3" type="ORF">QBC34DRAFT_494211</name>
</gene>
<evidence type="ECO:0000256" key="1">
    <source>
        <dbReference type="SAM" id="MobiDB-lite"/>
    </source>
</evidence>
<feature type="region of interest" description="Disordered" evidence="1">
    <location>
        <begin position="662"/>
        <end position="681"/>
    </location>
</feature>
<dbReference type="PANTHER" id="PTHR33099">
    <property type="entry name" value="FE2OG DIOXYGENASE DOMAIN-CONTAINING PROTEIN"/>
    <property type="match status" value="1"/>
</dbReference>
<evidence type="ECO:0000313" key="3">
    <source>
        <dbReference type="EMBL" id="KAK4449744.1"/>
    </source>
</evidence>
<dbReference type="PANTHER" id="PTHR33099:SF7">
    <property type="entry name" value="MYND-TYPE DOMAIN-CONTAINING PROTEIN"/>
    <property type="match status" value="1"/>
</dbReference>
<sequence length="954" mass="105195">MDMASLLSGPPDLSNVGLDLSNPHMSDTDQREAIQTDWDPKDDIGKALEPIQAVGTFAAFTSLKESDIQPTFVHGVGPVGFPLQGAAARQLIEKAQQAPYGKGGETLVDTSVRNTWELDAAQLDLSPKWAATVDWLSNWVSSNMGTTSAVIVQLYKMLIYEKGAMFKPHTDTEKIPGMFGTLVVCLPSKHEGGDLVIKHRNDTKTFKTSESQPSAACWFSDVTHEVLPVISGIRCVLTFNLAVSQSSERPSAGINDPETDGVRRAMIVCDGLDVSLFFAVLELREDGGCEEVYPEKRKRDYFDDYDNYGSGSKGWHEFIEVYESETVIKKLVNTEGVTLRSDMKIDASSFENNLIQDIEDPFEKGQRHKEDYSGHTGNEGVTATHWYRVTVAVIIPNDAADSFLIQGVAGHAAQDLLAQHLTKYADPAGTKDKSLRALSSLAGAAWSSAKFKATKNEFDPATVVFDITTALRFFEVVLSHRQYDLFNKAVGWLQSQAAAIAAPLFTVVGSKPTEEDFDLNPVKESLLKLSGDSARKSLILHWATRDVVPAAITASSGPGVTEADGAATVNIVKDYCDLELFRSSCTNSIVPIISNKARLSIISNKAGLSPFALSAVVTTIESAGQGIFDEATTLELCKPLLQNVLASLNLTWLVTFDKTAAPKSKSSTTQGSGYGHHQPPSRPAHIQPNLYITPELLARCFGACIQRGWDDLVTLLSSRIVAQAGNIPPAQFRPLWIPFLCHLITRLESARCPLSTSWCQELACAIMTAYLTKYIGKEPLRGADNRKPPVSCTCADCQALNRFLQSNERVWRFPADKPRRWHLHNVLDSSRSGCSHDTDRSTYPETLVVAKYNPAQEKRETWEERFSEAWADFARFDQEKLKMLLGEQWEPITTMRDLRLVTAPTQLEVPVHPHDSDDVQEIERPAGLPTNLVAGMKRPTQDWQLVADLFSIWS</sequence>
<reference evidence="3" key="1">
    <citation type="journal article" date="2023" name="Mol. Phylogenet. Evol.">
        <title>Genome-scale phylogeny and comparative genomics of the fungal order Sordariales.</title>
        <authorList>
            <person name="Hensen N."/>
            <person name="Bonometti L."/>
            <person name="Westerberg I."/>
            <person name="Brannstrom I.O."/>
            <person name="Guillou S."/>
            <person name="Cros-Aarteil S."/>
            <person name="Calhoun S."/>
            <person name="Haridas S."/>
            <person name="Kuo A."/>
            <person name="Mondo S."/>
            <person name="Pangilinan J."/>
            <person name="Riley R."/>
            <person name="LaButti K."/>
            <person name="Andreopoulos B."/>
            <person name="Lipzen A."/>
            <person name="Chen C."/>
            <person name="Yan M."/>
            <person name="Daum C."/>
            <person name="Ng V."/>
            <person name="Clum A."/>
            <person name="Steindorff A."/>
            <person name="Ohm R.A."/>
            <person name="Martin F."/>
            <person name="Silar P."/>
            <person name="Natvig D.O."/>
            <person name="Lalanne C."/>
            <person name="Gautier V."/>
            <person name="Ament-Velasquez S.L."/>
            <person name="Kruys A."/>
            <person name="Hutchinson M.I."/>
            <person name="Powell A.J."/>
            <person name="Barry K."/>
            <person name="Miller A.N."/>
            <person name="Grigoriev I.V."/>
            <person name="Debuchy R."/>
            <person name="Gladieux P."/>
            <person name="Hiltunen Thoren M."/>
            <person name="Johannesson H."/>
        </authorList>
    </citation>
    <scope>NUCLEOTIDE SEQUENCE</scope>
    <source>
        <strain evidence="3">PSN243</strain>
    </source>
</reference>
<evidence type="ECO:0000313" key="4">
    <source>
        <dbReference type="Proteomes" id="UP001321760"/>
    </source>
</evidence>
<dbReference type="PROSITE" id="PS51471">
    <property type="entry name" value="FE2OG_OXY"/>
    <property type="match status" value="1"/>
</dbReference>
<evidence type="ECO:0000259" key="2">
    <source>
        <dbReference type="PROSITE" id="PS51471"/>
    </source>
</evidence>
<protein>
    <recommendedName>
        <fullName evidence="2">Fe2OG dioxygenase domain-containing protein</fullName>
    </recommendedName>
</protein>
<keyword evidence="4" id="KW-1185">Reference proteome</keyword>
<reference evidence="3" key="2">
    <citation type="submission" date="2023-05" db="EMBL/GenBank/DDBJ databases">
        <authorList>
            <consortium name="Lawrence Berkeley National Laboratory"/>
            <person name="Steindorff A."/>
            <person name="Hensen N."/>
            <person name="Bonometti L."/>
            <person name="Westerberg I."/>
            <person name="Brannstrom I.O."/>
            <person name="Guillou S."/>
            <person name="Cros-Aarteil S."/>
            <person name="Calhoun S."/>
            <person name="Haridas S."/>
            <person name="Kuo A."/>
            <person name="Mondo S."/>
            <person name="Pangilinan J."/>
            <person name="Riley R."/>
            <person name="Labutti K."/>
            <person name="Andreopoulos B."/>
            <person name="Lipzen A."/>
            <person name="Chen C."/>
            <person name="Yanf M."/>
            <person name="Daum C."/>
            <person name="Ng V."/>
            <person name="Clum A."/>
            <person name="Ohm R."/>
            <person name="Martin F."/>
            <person name="Silar P."/>
            <person name="Natvig D."/>
            <person name="Lalanne C."/>
            <person name="Gautier V."/>
            <person name="Ament-Velasquez S.L."/>
            <person name="Kruys A."/>
            <person name="Hutchinson M.I."/>
            <person name="Powell A.J."/>
            <person name="Barry K."/>
            <person name="Miller A.N."/>
            <person name="Grigoriev I.V."/>
            <person name="Debuchy R."/>
            <person name="Gladieux P."/>
            <person name="Thoren M.H."/>
            <person name="Johannesson H."/>
        </authorList>
    </citation>
    <scope>NUCLEOTIDE SEQUENCE</scope>
    <source>
        <strain evidence="3">PSN243</strain>
    </source>
</reference>
<dbReference type="AlphaFoldDB" id="A0AAV9GP00"/>
<accession>A0AAV9GP00</accession>
<dbReference type="InterPro" id="IPR044862">
    <property type="entry name" value="Pro_4_hyd_alph_FE2OG_OXY"/>
</dbReference>
<proteinExistence type="predicted"/>
<organism evidence="3 4">
    <name type="scientific">Podospora aff. communis PSN243</name>
    <dbReference type="NCBI Taxonomy" id="3040156"/>
    <lineage>
        <taxon>Eukaryota</taxon>
        <taxon>Fungi</taxon>
        <taxon>Dikarya</taxon>
        <taxon>Ascomycota</taxon>
        <taxon>Pezizomycotina</taxon>
        <taxon>Sordariomycetes</taxon>
        <taxon>Sordariomycetidae</taxon>
        <taxon>Sordariales</taxon>
        <taxon>Podosporaceae</taxon>
        <taxon>Podospora</taxon>
    </lineage>
</organism>
<dbReference type="Pfam" id="PF13640">
    <property type="entry name" value="2OG-FeII_Oxy_3"/>
    <property type="match status" value="1"/>
</dbReference>
<dbReference type="InterPro" id="IPR005123">
    <property type="entry name" value="Oxoglu/Fe-dep_dioxygenase_dom"/>
</dbReference>
<feature type="domain" description="Fe2OG dioxygenase" evidence="2">
    <location>
        <begin position="146"/>
        <end position="243"/>
    </location>
</feature>
<dbReference type="Gene3D" id="2.60.120.620">
    <property type="entry name" value="q2cbj1_9rhob like domain"/>
    <property type="match status" value="1"/>
</dbReference>
<name>A0AAV9GP00_9PEZI</name>
<feature type="region of interest" description="Disordered" evidence="1">
    <location>
        <begin position="1"/>
        <end position="30"/>
    </location>
</feature>